<dbReference type="RefSeq" id="WP_289412670.1">
    <property type="nucleotide sequence ID" value="NZ_JAQIBD010000001.1"/>
</dbReference>
<dbReference type="Pfam" id="PF02541">
    <property type="entry name" value="Ppx-GppA"/>
    <property type="match status" value="1"/>
</dbReference>
<evidence type="ECO:0000313" key="3">
    <source>
        <dbReference type="Proteomes" id="UP001169069"/>
    </source>
</evidence>
<dbReference type="Proteomes" id="UP001169069">
    <property type="component" value="Unassembled WGS sequence"/>
</dbReference>
<dbReference type="SUPFAM" id="SSF109604">
    <property type="entry name" value="HD-domain/PDEase-like"/>
    <property type="match status" value="1"/>
</dbReference>
<dbReference type="InterPro" id="IPR003695">
    <property type="entry name" value="Ppx_GppA_N"/>
</dbReference>
<reference evidence="2" key="1">
    <citation type="submission" date="2023-01" db="EMBL/GenBank/DDBJ databases">
        <title>Sulfurovum sp. zt1-1 genome assembly.</title>
        <authorList>
            <person name="Wang J."/>
        </authorList>
    </citation>
    <scope>NUCLEOTIDE SEQUENCE</scope>
    <source>
        <strain evidence="2">Zt1-1</strain>
    </source>
</reference>
<gene>
    <name evidence="2" type="ORF">PGH07_03870</name>
</gene>
<name>A0ABT7QWT8_9BACT</name>
<dbReference type="Gene3D" id="3.30.420.40">
    <property type="match status" value="1"/>
</dbReference>
<dbReference type="InterPro" id="IPR050273">
    <property type="entry name" value="GppA/Ppx_hydrolase"/>
</dbReference>
<dbReference type="InterPro" id="IPR043129">
    <property type="entry name" value="ATPase_NBD"/>
</dbReference>
<sequence length="504" mass="57054">MNHRTAIIDIGSNSARLVIYEKTSRYGFHLICEQKSKVRIGEGAYQKEGHLQPNGIKRAFLTLHSFQETIQKYKTSKTICIATSALRDAPNGKAFVSWIKKELKLDIQVIDGEKEAKYGAIAVNNLLPVSEGITIDIGGGSADLALIKKGRIIDTYSLNLGTVRLKELFFDKGKPLEDARAYIHNALNALPEHFKHHRAIGIGGTARALSRSIMKSTEYPLDKLHGYRYTVSDQQSYFEDVYRSSAKGLKRFPLKPNRFDTIREGTLIFDELLRYMGAEEVITSSVGVREGIFLNSSLNKRTLKFPEGKNPSIESILSRFKPMVNVEKNKKAKLQIALSLYHTLLQQSNIDKIYLNELLSALKLSSIGKTLTIYRSHKHAFYIAIQELNYGFTHEQMALIALLLRTDNDGTVPRILVKEYRSLLPSKNVLTWLSFFYKLTILIHEASNSAKIEFSYENQVLVIYSDKSLYLAKEKIRALKKPIPFAIIIADQNELPKNKNLGII</sequence>
<dbReference type="SUPFAM" id="SSF53067">
    <property type="entry name" value="Actin-like ATPase domain"/>
    <property type="match status" value="2"/>
</dbReference>
<dbReference type="PANTHER" id="PTHR30005:SF0">
    <property type="entry name" value="RETROGRADE REGULATION PROTEIN 2"/>
    <property type="match status" value="1"/>
</dbReference>
<comment type="caution">
    <text evidence="2">The sequence shown here is derived from an EMBL/GenBank/DDBJ whole genome shotgun (WGS) entry which is preliminary data.</text>
</comment>
<dbReference type="Gene3D" id="1.10.3210.10">
    <property type="entry name" value="Hypothetical protein af1432"/>
    <property type="match status" value="1"/>
</dbReference>
<evidence type="ECO:0000313" key="2">
    <source>
        <dbReference type="EMBL" id="MDM5271305.1"/>
    </source>
</evidence>
<feature type="domain" description="Ppx/GppA phosphatase N-terminal" evidence="1">
    <location>
        <begin position="18"/>
        <end position="298"/>
    </location>
</feature>
<dbReference type="Gene3D" id="3.30.420.150">
    <property type="entry name" value="Exopolyphosphatase. Domain 2"/>
    <property type="match status" value="1"/>
</dbReference>
<accession>A0ABT7QWT8</accession>
<dbReference type="CDD" id="cd24052">
    <property type="entry name" value="ASKHA_NBD_HpPPX-GppA-like"/>
    <property type="match status" value="1"/>
</dbReference>
<evidence type="ECO:0000259" key="1">
    <source>
        <dbReference type="Pfam" id="PF02541"/>
    </source>
</evidence>
<organism evidence="2 3">
    <name type="scientific">Sulfurovum zhangzhouensis</name>
    <dbReference type="NCBI Taxonomy" id="3019067"/>
    <lineage>
        <taxon>Bacteria</taxon>
        <taxon>Pseudomonadati</taxon>
        <taxon>Campylobacterota</taxon>
        <taxon>Epsilonproteobacteria</taxon>
        <taxon>Campylobacterales</taxon>
        <taxon>Sulfurovaceae</taxon>
        <taxon>Sulfurovum</taxon>
    </lineage>
</organism>
<proteinExistence type="predicted"/>
<keyword evidence="3" id="KW-1185">Reference proteome</keyword>
<dbReference type="PANTHER" id="PTHR30005">
    <property type="entry name" value="EXOPOLYPHOSPHATASE"/>
    <property type="match status" value="1"/>
</dbReference>
<protein>
    <submittedName>
        <fullName evidence="2">Ppx/GppA phosphatase family protein</fullName>
    </submittedName>
</protein>
<dbReference type="EMBL" id="JAQIBD010000001">
    <property type="protein sequence ID" value="MDM5271305.1"/>
    <property type="molecule type" value="Genomic_DNA"/>
</dbReference>